<evidence type="ECO:0000313" key="2">
    <source>
        <dbReference type="EMBL" id="MSB21089.1"/>
    </source>
</evidence>
<dbReference type="EMBL" id="WKPR01000019">
    <property type="protein sequence ID" value="MSB21089.1"/>
    <property type="molecule type" value="Genomic_DNA"/>
</dbReference>
<proteinExistence type="predicted"/>
<dbReference type="Pfam" id="PF00149">
    <property type="entry name" value="Metallophos"/>
    <property type="match status" value="1"/>
</dbReference>
<dbReference type="GO" id="GO:0016787">
    <property type="term" value="F:hydrolase activity"/>
    <property type="evidence" value="ECO:0007669"/>
    <property type="project" value="InterPro"/>
</dbReference>
<accession>A0A6I2R5L0</accession>
<dbReference type="SUPFAM" id="SSF56300">
    <property type="entry name" value="Metallo-dependent phosphatases"/>
    <property type="match status" value="1"/>
</dbReference>
<feature type="domain" description="Calcineurin-like phosphoesterase" evidence="1">
    <location>
        <begin position="1"/>
        <end position="230"/>
    </location>
</feature>
<sequence length="249" mass="28954">MKIFATGDTHGNFERFRPEYFPEGRELTKEDVVLQLGDFGGVWFGDERDDEALDWLEGLPFTVAFVSGNHENYDALARYPVETWHGGRVQPVRPHVLHLMRGQVFELAGLTFFTMGGAASHDIEDGVLSLDDPSFERKYLTLKRKERARFRIDHLSWWKEELPSAEEYAEARRNLDAHGWAVDYVLTHCAPTGIARQFSRHNAADHLTDFLQEVKDNAQYHYWLFGHYHDNKALDTKHILLWEQIVQIL</sequence>
<gene>
    <name evidence="2" type="ORF">GKE97_16370</name>
</gene>
<dbReference type="CDD" id="cd00838">
    <property type="entry name" value="MPP_superfamily"/>
    <property type="match status" value="1"/>
</dbReference>
<reference evidence="2 3" key="1">
    <citation type="journal article" date="2019" name="Nat. Med.">
        <title>A library of human gut bacterial isolates paired with longitudinal multiomics data enables mechanistic microbiome research.</title>
        <authorList>
            <person name="Poyet M."/>
            <person name="Groussin M."/>
            <person name="Gibbons S.M."/>
            <person name="Avila-Pacheco J."/>
            <person name="Jiang X."/>
            <person name="Kearney S.M."/>
            <person name="Perrotta A.R."/>
            <person name="Berdy B."/>
            <person name="Zhao S."/>
            <person name="Lieberman T.D."/>
            <person name="Swanson P.K."/>
            <person name="Smith M."/>
            <person name="Roesemann S."/>
            <person name="Alexander J.E."/>
            <person name="Rich S.A."/>
            <person name="Livny J."/>
            <person name="Vlamakis H."/>
            <person name="Clish C."/>
            <person name="Bullock K."/>
            <person name="Deik A."/>
            <person name="Scott J."/>
            <person name="Pierce K.A."/>
            <person name="Xavier R.J."/>
            <person name="Alm E.J."/>
        </authorList>
    </citation>
    <scope>NUCLEOTIDE SEQUENCE [LARGE SCALE GENOMIC DNA]</scope>
    <source>
        <strain evidence="2 3">BIOML-A2</strain>
    </source>
</reference>
<comment type="caution">
    <text evidence="2">The sequence shown here is derived from an EMBL/GenBank/DDBJ whole genome shotgun (WGS) entry which is preliminary data.</text>
</comment>
<name>A0A6I2R5L0_FLAPL</name>
<dbReference type="InterPro" id="IPR029052">
    <property type="entry name" value="Metallo-depent_PP-like"/>
</dbReference>
<organism evidence="2 3">
    <name type="scientific">Flavonifractor plautii</name>
    <name type="common">Fusobacterium plautii</name>
    <dbReference type="NCBI Taxonomy" id="292800"/>
    <lineage>
        <taxon>Bacteria</taxon>
        <taxon>Bacillati</taxon>
        <taxon>Bacillota</taxon>
        <taxon>Clostridia</taxon>
        <taxon>Eubacteriales</taxon>
        <taxon>Oscillospiraceae</taxon>
        <taxon>Flavonifractor</taxon>
    </lineage>
</organism>
<evidence type="ECO:0000313" key="3">
    <source>
        <dbReference type="Proteomes" id="UP000434475"/>
    </source>
</evidence>
<protein>
    <submittedName>
        <fullName evidence="2">Metallophosphatase</fullName>
    </submittedName>
</protein>
<dbReference type="Gene3D" id="3.60.21.10">
    <property type="match status" value="1"/>
</dbReference>
<dbReference type="AlphaFoldDB" id="A0A6I2R5L0"/>
<dbReference type="Proteomes" id="UP000434475">
    <property type="component" value="Unassembled WGS sequence"/>
</dbReference>
<evidence type="ECO:0000259" key="1">
    <source>
        <dbReference type="Pfam" id="PF00149"/>
    </source>
</evidence>
<dbReference type="RefSeq" id="WP_172697859.1">
    <property type="nucleotide sequence ID" value="NZ_BAABXT010000001.1"/>
</dbReference>
<dbReference type="InterPro" id="IPR004843">
    <property type="entry name" value="Calcineurin-like_PHP"/>
</dbReference>